<proteinExistence type="predicted"/>
<protein>
    <submittedName>
        <fullName evidence="1">Uncharacterized protein</fullName>
    </submittedName>
</protein>
<gene>
    <name evidence="1" type="ORF">ICJ85_15350</name>
</gene>
<accession>A0A8J6Q8M0</accession>
<comment type="caution">
    <text evidence="1">The sequence shown here is derived from an EMBL/GenBank/DDBJ whole genome shotgun (WGS) entry which is preliminary data.</text>
</comment>
<dbReference type="EMBL" id="JACVXD010000014">
    <property type="protein sequence ID" value="MBD0825393.1"/>
    <property type="molecule type" value="Genomic_DNA"/>
</dbReference>
<dbReference type="Proteomes" id="UP000621516">
    <property type="component" value="Unassembled WGS sequence"/>
</dbReference>
<dbReference type="AlphaFoldDB" id="A0A8J6Q8M0"/>
<reference evidence="1 2" key="1">
    <citation type="journal article" date="2018" name="J. Microbiol.">
        <title>Aestuariibaculum marinum sp. nov., a marine bacterium isolated from seawater in South Korea.</title>
        <authorList>
            <person name="Choi J."/>
            <person name="Lee D."/>
            <person name="Jang J.H."/>
            <person name="Cha S."/>
            <person name="Seo T."/>
        </authorList>
    </citation>
    <scope>NUCLEOTIDE SEQUENCE [LARGE SCALE GENOMIC DNA]</scope>
    <source>
        <strain evidence="1 2">IP7</strain>
    </source>
</reference>
<evidence type="ECO:0000313" key="2">
    <source>
        <dbReference type="Proteomes" id="UP000621516"/>
    </source>
</evidence>
<sequence length="228" mass="26247">MNKADIITSITKSVAGAVPFAGSLLSEIIENTIPNQRFDRLIKYVKELDERISRIPTDKFENLSTNPRSIDLIEESFYQASRALSSDRRSYIINIVINGISDDGLKQENAKVLLKILQELNDIEIIWLRYYLDPTVNGDKEFRKKHENVLKSIYPYIGADKETLNQSAIQKNYRTHLERLGLIVNKLEINRKTGQPEFERTTGLPKVRYTRITTLGEMLLENIGFTKN</sequence>
<name>A0A8J6Q8M0_9FLAO</name>
<organism evidence="1 2">
    <name type="scientific">Aestuariibaculum marinum</name>
    <dbReference type="NCBI Taxonomy" id="2683592"/>
    <lineage>
        <taxon>Bacteria</taxon>
        <taxon>Pseudomonadati</taxon>
        <taxon>Bacteroidota</taxon>
        <taxon>Flavobacteriia</taxon>
        <taxon>Flavobacteriales</taxon>
        <taxon>Flavobacteriaceae</taxon>
    </lineage>
</organism>
<evidence type="ECO:0000313" key="1">
    <source>
        <dbReference type="EMBL" id="MBD0825393.1"/>
    </source>
</evidence>
<keyword evidence="2" id="KW-1185">Reference proteome</keyword>